<reference evidence="2" key="1">
    <citation type="submission" date="2018-11" db="EMBL/GenBank/DDBJ databases">
        <authorList>
            <consortium name="Pathogen Informatics"/>
        </authorList>
    </citation>
    <scope>NUCLEOTIDE SEQUENCE</scope>
</reference>
<gene>
    <name evidence="2" type="ORF">PXEA_LOCUS956</name>
</gene>
<feature type="region of interest" description="Disordered" evidence="1">
    <location>
        <begin position="119"/>
        <end position="143"/>
    </location>
</feature>
<proteinExistence type="predicted"/>
<keyword evidence="3" id="KW-1185">Reference proteome</keyword>
<dbReference type="AlphaFoldDB" id="A0A3S5FBP6"/>
<sequence>MKGVNFIIGPLSALNGFARPTQASSVTLGCLGLLKSARVFHNFAMPRHMRAGSTQARAHEVVHTGRCLHPSIVHIRLSFPGQFRWHVGLKWRAFGRPWTTQSGHMQQHFIVCVLASPASGPRPTDQPTDRPTDQRTDGPTDRLTDRLTSEWAHTSFRLLSFSHCQHRRYRQQKGLQADEQPPTPFWYRTRLRLDYPHWQPSDGLRSDFQV</sequence>
<organism evidence="2 3">
    <name type="scientific">Protopolystoma xenopodis</name>
    <dbReference type="NCBI Taxonomy" id="117903"/>
    <lineage>
        <taxon>Eukaryota</taxon>
        <taxon>Metazoa</taxon>
        <taxon>Spiralia</taxon>
        <taxon>Lophotrochozoa</taxon>
        <taxon>Platyhelminthes</taxon>
        <taxon>Monogenea</taxon>
        <taxon>Polyopisthocotylea</taxon>
        <taxon>Polystomatidea</taxon>
        <taxon>Polystomatidae</taxon>
        <taxon>Protopolystoma</taxon>
    </lineage>
</organism>
<evidence type="ECO:0000313" key="2">
    <source>
        <dbReference type="EMBL" id="VEL07516.1"/>
    </source>
</evidence>
<evidence type="ECO:0000256" key="1">
    <source>
        <dbReference type="SAM" id="MobiDB-lite"/>
    </source>
</evidence>
<dbReference type="EMBL" id="CAAALY010001917">
    <property type="protein sequence ID" value="VEL07516.1"/>
    <property type="molecule type" value="Genomic_DNA"/>
</dbReference>
<accession>A0A3S5FBP6</accession>
<evidence type="ECO:0000313" key="3">
    <source>
        <dbReference type="Proteomes" id="UP000784294"/>
    </source>
</evidence>
<dbReference type="PROSITE" id="PS51257">
    <property type="entry name" value="PROKAR_LIPOPROTEIN"/>
    <property type="match status" value="1"/>
</dbReference>
<name>A0A3S5FBP6_9PLAT</name>
<comment type="caution">
    <text evidence="2">The sequence shown here is derived from an EMBL/GenBank/DDBJ whole genome shotgun (WGS) entry which is preliminary data.</text>
</comment>
<dbReference type="Proteomes" id="UP000784294">
    <property type="component" value="Unassembled WGS sequence"/>
</dbReference>
<feature type="compositionally biased region" description="Basic and acidic residues" evidence="1">
    <location>
        <begin position="127"/>
        <end position="143"/>
    </location>
</feature>
<protein>
    <submittedName>
        <fullName evidence="2">Uncharacterized protein</fullName>
    </submittedName>
</protein>